<feature type="compositionally biased region" description="Low complexity" evidence="1">
    <location>
        <begin position="319"/>
        <end position="331"/>
    </location>
</feature>
<evidence type="ECO:0000259" key="2">
    <source>
        <dbReference type="Pfam" id="PF01841"/>
    </source>
</evidence>
<dbReference type="Gene3D" id="3.10.620.30">
    <property type="match status" value="1"/>
</dbReference>
<dbReference type="AlphaFoldDB" id="A0A1H1SDL1"/>
<dbReference type="RefSeq" id="WP_091523709.1">
    <property type="nucleotide sequence ID" value="NZ_LT629772.1"/>
</dbReference>
<feature type="region of interest" description="Disordered" evidence="1">
    <location>
        <begin position="284"/>
        <end position="331"/>
    </location>
</feature>
<organism evidence="3 4">
    <name type="scientific">Microlunatus soli</name>
    <dbReference type="NCBI Taxonomy" id="630515"/>
    <lineage>
        <taxon>Bacteria</taxon>
        <taxon>Bacillati</taxon>
        <taxon>Actinomycetota</taxon>
        <taxon>Actinomycetes</taxon>
        <taxon>Propionibacteriales</taxon>
        <taxon>Propionibacteriaceae</taxon>
        <taxon>Microlunatus</taxon>
    </lineage>
</organism>
<protein>
    <submittedName>
        <fullName evidence="3">Transglutaminase-like superfamily protein</fullName>
    </submittedName>
</protein>
<reference evidence="3 4" key="1">
    <citation type="submission" date="2016-10" db="EMBL/GenBank/DDBJ databases">
        <authorList>
            <person name="de Groot N.N."/>
        </authorList>
    </citation>
    <scope>NUCLEOTIDE SEQUENCE [LARGE SCALE GENOMIC DNA]</scope>
    <source>
        <strain evidence="3 4">DSM 21800</strain>
    </source>
</reference>
<feature type="region of interest" description="Disordered" evidence="1">
    <location>
        <begin position="1"/>
        <end position="21"/>
    </location>
</feature>
<dbReference type="Pfam" id="PF01841">
    <property type="entry name" value="Transglut_core"/>
    <property type="match status" value="1"/>
</dbReference>
<proteinExistence type="predicted"/>
<dbReference type="Proteomes" id="UP000199103">
    <property type="component" value="Chromosome I"/>
</dbReference>
<sequence length="331" mass="36594">MTEAQNLPGRRSDVSSPNGYDPRQWAVHTAYSDPGPYADLLLAVPAQIEKLSAVARNLIIHYRASGLKLPEETRDDIDARWIAAILDLDQQRHPQPLDVERDPISKVQGCCRDHSLFSVAVLRQHGVPARLRYGFAHYFHQDYGADHVIVEIWLSEEMRWLRFDPEVGEPMERLTTPQDIPHGPDAPFTTAAECWLAYRAGTIDPRTYGAGPGVGVGGAWYMQGAVFYDAAFRAGHELLVWDTWPGMSSPDGVTTAEARLADELSALIVAADSGDADAERQLIERMRSDPTVGPGTSVRTMSPRGDPARTTDLTRRPGTRGTRSTGRRQAQ</sequence>
<feature type="domain" description="Transglutaminase-like" evidence="2">
    <location>
        <begin position="104"/>
        <end position="165"/>
    </location>
</feature>
<evidence type="ECO:0000313" key="4">
    <source>
        <dbReference type="Proteomes" id="UP000199103"/>
    </source>
</evidence>
<dbReference type="InterPro" id="IPR002931">
    <property type="entry name" value="Transglutaminase-like"/>
</dbReference>
<feature type="compositionally biased region" description="Basic and acidic residues" evidence="1">
    <location>
        <begin position="306"/>
        <end position="315"/>
    </location>
</feature>
<dbReference type="InterPro" id="IPR038765">
    <property type="entry name" value="Papain-like_cys_pep_sf"/>
</dbReference>
<dbReference type="OrthoDB" id="148799at2"/>
<evidence type="ECO:0000313" key="3">
    <source>
        <dbReference type="EMBL" id="SDS46067.1"/>
    </source>
</evidence>
<keyword evidence="4" id="KW-1185">Reference proteome</keyword>
<dbReference type="STRING" id="630515.SAMN04489812_1976"/>
<gene>
    <name evidence="3" type="ORF">SAMN04489812_1976</name>
</gene>
<name>A0A1H1SDL1_9ACTN</name>
<accession>A0A1H1SDL1</accession>
<dbReference type="EMBL" id="LT629772">
    <property type="protein sequence ID" value="SDS46067.1"/>
    <property type="molecule type" value="Genomic_DNA"/>
</dbReference>
<dbReference type="SUPFAM" id="SSF54001">
    <property type="entry name" value="Cysteine proteinases"/>
    <property type="match status" value="1"/>
</dbReference>
<evidence type="ECO:0000256" key="1">
    <source>
        <dbReference type="SAM" id="MobiDB-lite"/>
    </source>
</evidence>